<sequence>MQLRRATRGARVAALCERGYCYRLRASAALFRGPCAIEDRPFA</sequence>
<keyword evidence="2" id="KW-1185">Reference proteome</keyword>
<gene>
    <name evidence="1" type="ORF">SAMCFNEI73_Ch2312</name>
</gene>
<organism evidence="1 2">
    <name type="scientific">Sinorhizobium americanum</name>
    <dbReference type="NCBI Taxonomy" id="194963"/>
    <lineage>
        <taxon>Bacteria</taxon>
        <taxon>Pseudomonadati</taxon>
        <taxon>Pseudomonadota</taxon>
        <taxon>Alphaproteobacteria</taxon>
        <taxon>Hyphomicrobiales</taxon>
        <taxon>Rhizobiaceae</taxon>
        <taxon>Sinorhizobium/Ensifer group</taxon>
        <taxon>Sinorhizobium</taxon>
    </lineage>
</organism>
<name>A0A1L3LNJ1_9HYPH</name>
<evidence type="ECO:0000313" key="1">
    <source>
        <dbReference type="EMBL" id="APG91593.1"/>
    </source>
</evidence>
<dbReference type="EMBL" id="CP013107">
    <property type="protein sequence ID" value="APG91593.1"/>
    <property type="molecule type" value="Genomic_DNA"/>
</dbReference>
<reference evidence="1 2" key="1">
    <citation type="submission" date="2015-10" db="EMBL/GenBank/DDBJ databases">
        <title>Genomic differences between typical nodule nitrogen-fixing rhizobial strains and those coming from bean seeds.</title>
        <authorList>
            <person name="Peralta H."/>
            <person name="Aguilar-Vera A."/>
            <person name="Diaz R."/>
            <person name="Mora Y."/>
            <person name="Martinez-Batallar G."/>
            <person name="Salazar E."/>
            <person name="Vargas-Lagunas C."/>
            <person name="Encarnacion S."/>
            <person name="Girard L."/>
            <person name="Mora J."/>
        </authorList>
    </citation>
    <scope>NUCLEOTIDE SEQUENCE [LARGE SCALE GENOMIC DNA]</scope>
    <source>
        <strain evidence="1 2">CFNEI 73</strain>
    </source>
</reference>
<dbReference type="AlphaFoldDB" id="A0A1L3LNJ1"/>
<dbReference type="KEGG" id="same:SAMCFNEI73_Ch2312"/>
<dbReference type="Proteomes" id="UP000182306">
    <property type="component" value="Chromosome"/>
</dbReference>
<proteinExistence type="predicted"/>
<protein>
    <submittedName>
        <fullName evidence="1">Uncharacterized protein</fullName>
    </submittedName>
</protein>
<accession>A0A1L3LNJ1</accession>
<evidence type="ECO:0000313" key="2">
    <source>
        <dbReference type="Proteomes" id="UP000182306"/>
    </source>
</evidence>